<evidence type="ECO:0000313" key="6">
    <source>
        <dbReference type="EMBL" id="CBK40144.1"/>
    </source>
</evidence>
<keyword evidence="7" id="KW-1185">Reference proteome</keyword>
<dbReference type="Pfam" id="PF23552">
    <property type="entry name" value="ParB_C"/>
    <property type="match status" value="1"/>
</dbReference>
<evidence type="ECO:0000256" key="3">
    <source>
        <dbReference type="ARBA" id="ARBA00023125"/>
    </source>
</evidence>
<dbReference type="GO" id="GO:0003677">
    <property type="term" value="F:DNA binding"/>
    <property type="evidence" value="ECO:0007669"/>
    <property type="project" value="UniProtKB-KW"/>
</dbReference>
<dbReference type="Gene3D" id="3.90.1530.30">
    <property type="match status" value="1"/>
</dbReference>
<dbReference type="InterPro" id="IPR050336">
    <property type="entry name" value="Chromosome_partition/occlusion"/>
</dbReference>
<dbReference type="CDD" id="cd16393">
    <property type="entry name" value="SPO0J_N"/>
    <property type="match status" value="1"/>
</dbReference>
<dbReference type="Gene3D" id="1.10.10.2830">
    <property type="match status" value="1"/>
</dbReference>
<protein>
    <submittedName>
        <fullName evidence="6">Chromosomal partitioning protein ParB</fullName>
    </submittedName>
</protein>
<dbReference type="InterPro" id="IPR003115">
    <property type="entry name" value="ParB_N"/>
</dbReference>
<dbReference type="AlphaFoldDB" id="D8PA85"/>
<dbReference type="SUPFAM" id="SSF109709">
    <property type="entry name" value="KorB DNA-binding domain-like"/>
    <property type="match status" value="1"/>
</dbReference>
<dbReference type="Pfam" id="PF17762">
    <property type="entry name" value="HTH_ParB"/>
    <property type="match status" value="1"/>
</dbReference>
<proteinExistence type="inferred from homology"/>
<dbReference type="HOGENOM" id="CLU_023853_0_0_0"/>
<dbReference type="Proteomes" id="UP000001660">
    <property type="component" value="Chromosome"/>
</dbReference>
<dbReference type="OrthoDB" id="9802051at2"/>
<dbReference type="FunFam" id="3.90.1530.30:FF:000001">
    <property type="entry name" value="Chromosome partitioning protein ParB"/>
    <property type="match status" value="1"/>
</dbReference>
<dbReference type="SUPFAM" id="SSF110849">
    <property type="entry name" value="ParB/Sulfiredoxin"/>
    <property type="match status" value="1"/>
</dbReference>
<dbReference type="GO" id="GO:0005694">
    <property type="term" value="C:chromosome"/>
    <property type="evidence" value="ECO:0007669"/>
    <property type="project" value="TreeGrafter"/>
</dbReference>
<dbReference type="InterPro" id="IPR041468">
    <property type="entry name" value="HTH_ParB/Spo0J"/>
</dbReference>
<evidence type="ECO:0000256" key="2">
    <source>
        <dbReference type="ARBA" id="ARBA00022829"/>
    </source>
</evidence>
<accession>D8PA85</accession>
<keyword evidence="3" id="KW-0238">DNA-binding</keyword>
<dbReference type="InterPro" id="IPR057240">
    <property type="entry name" value="ParB_dimer_C"/>
</dbReference>
<evidence type="ECO:0000256" key="1">
    <source>
        <dbReference type="ARBA" id="ARBA00006295"/>
    </source>
</evidence>
<dbReference type="SMART" id="SM00470">
    <property type="entry name" value="ParB"/>
    <property type="match status" value="1"/>
</dbReference>
<name>D8PA85_9BACT</name>
<dbReference type="KEGG" id="nde:NIDE0365"/>
<evidence type="ECO:0000259" key="5">
    <source>
        <dbReference type="SMART" id="SM00470"/>
    </source>
</evidence>
<sequence length="283" mass="31600">MEKKALGRGLDALLPTGRTTAEPERGDVQELRLEAIVPNRFQPRQQFSEVELAELTASLKQNGLLQPILVRRKGDGIYELIAGERRLRAAKLAGMQKIPALVRNVSDQESMVLALVENLQRDDLNPMETARAYQRMLNEFGLTQEAIAQKVACDRSSVANLLRLMSLPSEVQHMIESDQLSTGHAKVILGLMTPAAQISLATQIVDGQLSVREAERLVQEHAEARKPGKRPVRAPLRSDLEERLQKRLGTRVDVQRGRRGGKIVIHYFSPEELDGVVERLLDS</sequence>
<dbReference type="FunFam" id="1.10.10.2830:FF:000001">
    <property type="entry name" value="Chromosome partitioning protein ParB"/>
    <property type="match status" value="1"/>
</dbReference>
<dbReference type="EMBL" id="FP929003">
    <property type="protein sequence ID" value="CBK40144.1"/>
    <property type="molecule type" value="Genomic_DNA"/>
</dbReference>
<organism evidence="6 7">
    <name type="scientific">Nitrospira defluvii</name>
    <dbReference type="NCBI Taxonomy" id="330214"/>
    <lineage>
        <taxon>Bacteria</taxon>
        <taxon>Pseudomonadati</taxon>
        <taxon>Nitrospirota</taxon>
        <taxon>Nitrospiria</taxon>
        <taxon>Nitrospirales</taxon>
        <taxon>Nitrospiraceae</taxon>
        <taxon>Nitrospira</taxon>
    </lineage>
</organism>
<feature type="domain" description="ParB-like N-terminal" evidence="5">
    <location>
        <begin position="29"/>
        <end position="119"/>
    </location>
</feature>
<keyword evidence="2" id="KW-0159">Chromosome partition</keyword>
<dbReference type="InterPro" id="IPR004437">
    <property type="entry name" value="ParB/RepB/Spo0J"/>
</dbReference>
<dbReference type="PANTHER" id="PTHR33375">
    <property type="entry name" value="CHROMOSOME-PARTITIONING PROTEIN PARB-RELATED"/>
    <property type="match status" value="1"/>
</dbReference>
<dbReference type="InterPro" id="IPR036086">
    <property type="entry name" value="ParB/Sulfiredoxin_sf"/>
</dbReference>
<evidence type="ECO:0000256" key="4">
    <source>
        <dbReference type="SAM" id="MobiDB-lite"/>
    </source>
</evidence>
<dbReference type="NCBIfam" id="TIGR00180">
    <property type="entry name" value="parB_part"/>
    <property type="match status" value="1"/>
</dbReference>
<dbReference type="eggNOG" id="COG1475">
    <property type="taxonomic scope" value="Bacteria"/>
</dbReference>
<dbReference type="STRING" id="330214.NIDE0365"/>
<feature type="region of interest" description="Disordered" evidence="4">
    <location>
        <begin position="1"/>
        <end position="22"/>
    </location>
</feature>
<gene>
    <name evidence="6" type="primary">parB</name>
    <name evidence="6" type="ORF">NIDE0365</name>
</gene>
<evidence type="ECO:0000313" key="7">
    <source>
        <dbReference type="Proteomes" id="UP000001660"/>
    </source>
</evidence>
<dbReference type="PANTHER" id="PTHR33375:SF1">
    <property type="entry name" value="CHROMOSOME-PARTITIONING PROTEIN PARB-RELATED"/>
    <property type="match status" value="1"/>
</dbReference>
<reference evidence="6 7" key="1">
    <citation type="journal article" date="2010" name="Proc. Natl. Acad. Sci. U.S.A.">
        <title>A Nitrospira metagenome illuminates the physiology and evolution of globally important nitrite-oxidizing bacteria.</title>
        <authorList>
            <person name="Lucker S."/>
            <person name="Wagner M."/>
            <person name="Maixner F."/>
            <person name="Pelletier E."/>
            <person name="Koch H."/>
            <person name="Vacherie B."/>
            <person name="Rattei T."/>
            <person name="Sinninghe Damste J."/>
            <person name="Spieck E."/>
            <person name="Le Paslier D."/>
            <person name="Daims H."/>
        </authorList>
    </citation>
    <scope>NUCLEOTIDE SEQUENCE [LARGE SCALE GENOMIC DNA]</scope>
</reference>
<dbReference type="Pfam" id="PF02195">
    <property type="entry name" value="ParB_N"/>
    <property type="match status" value="1"/>
</dbReference>
<dbReference type="GO" id="GO:0007059">
    <property type="term" value="P:chromosome segregation"/>
    <property type="evidence" value="ECO:0007669"/>
    <property type="project" value="UniProtKB-KW"/>
</dbReference>
<comment type="similarity">
    <text evidence="1">Belongs to the ParB family.</text>
</comment>
<dbReference type="GO" id="GO:0045881">
    <property type="term" value="P:positive regulation of sporulation resulting in formation of a cellular spore"/>
    <property type="evidence" value="ECO:0007669"/>
    <property type="project" value="TreeGrafter"/>
</dbReference>